<evidence type="ECO:0000313" key="1">
    <source>
        <dbReference type="EMBL" id="GAH99690.1"/>
    </source>
</evidence>
<feature type="non-terminal residue" evidence="1">
    <location>
        <position position="1"/>
    </location>
</feature>
<dbReference type="AlphaFoldDB" id="X1L1C0"/>
<dbReference type="EMBL" id="BARU01047486">
    <property type="protein sequence ID" value="GAH99690.1"/>
    <property type="molecule type" value="Genomic_DNA"/>
</dbReference>
<accession>X1L1C0</accession>
<name>X1L1C0_9ZZZZ</name>
<gene>
    <name evidence="1" type="ORF">S03H2_71132</name>
</gene>
<protein>
    <recommendedName>
        <fullName evidence="2">Glycosyltransferase 2-like domain-containing protein</fullName>
    </recommendedName>
</protein>
<evidence type="ECO:0008006" key="2">
    <source>
        <dbReference type="Google" id="ProtNLM"/>
    </source>
</evidence>
<organism evidence="1">
    <name type="scientific">marine sediment metagenome</name>
    <dbReference type="NCBI Taxonomy" id="412755"/>
    <lineage>
        <taxon>unclassified sequences</taxon>
        <taxon>metagenomes</taxon>
        <taxon>ecological metagenomes</taxon>
    </lineage>
</organism>
<reference evidence="1" key="1">
    <citation type="journal article" date="2014" name="Front. Microbiol.">
        <title>High frequency of phylogenetically diverse reductive dehalogenase-homologous genes in deep subseafloor sedimentary metagenomes.</title>
        <authorList>
            <person name="Kawai M."/>
            <person name="Futagami T."/>
            <person name="Toyoda A."/>
            <person name="Takaki Y."/>
            <person name="Nishi S."/>
            <person name="Hori S."/>
            <person name="Arai W."/>
            <person name="Tsubouchi T."/>
            <person name="Morono Y."/>
            <person name="Uchiyama I."/>
            <person name="Ito T."/>
            <person name="Fujiyama A."/>
            <person name="Inagaki F."/>
            <person name="Takami H."/>
        </authorList>
    </citation>
    <scope>NUCLEOTIDE SEQUENCE</scope>
    <source>
        <strain evidence="1">Expedition CK06-06</strain>
    </source>
</reference>
<sequence>RAINNLYFEEKGLSVESEMQFLAKKNKLRMLEIPITTLYEERAKRSPLFHGFGVLIRVVLLILRKNK</sequence>
<comment type="caution">
    <text evidence="1">The sequence shown here is derived from an EMBL/GenBank/DDBJ whole genome shotgun (WGS) entry which is preliminary data.</text>
</comment>
<proteinExistence type="predicted"/>